<comment type="caution">
    <text evidence="2">The sequence shown here is derived from an EMBL/GenBank/DDBJ whole genome shotgun (WGS) entry which is preliminary data.</text>
</comment>
<proteinExistence type="predicted"/>
<protein>
    <recommendedName>
        <fullName evidence="4">F-box domain-containing protein</fullName>
    </recommendedName>
</protein>
<evidence type="ECO:0000313" key="2">
    <source>
        <dbReference type="EMBL" id="KAJ7036887.1"/>
    </source>
</evidence>
<organism evidence="2 3">
    <name type="scientific">Mycena alexandri</name>
    <dbReference type="NCBI Taxonomy" id="1745969"/>
    <lineage>
        <taxon>Eukaryota</taxon>
        <taxon>Fungi</taxon>
        <taxon>Dikarya</taxon>
        <taxon>Basidiomycota</taxon>
        <taxon>Agaricomycotina</taxon>
        <taxon>Agaricomycetes</taxon>
        <taxon>Agaricomycetidae</taxon>
        <taxon>Agaricales</taxon>
        <taxon>Marasmiineae</taxon>
        <taxon>Mycenaceae</taxon>
        <taxon>Mycena</taxon>
    </lineage>
</organism>
<evidence type="ECO:0008006" key="4">
    <source>
        <dbReference type="Google" id="ProtNLM"/>
    </source>
</evidence>
<dbReference type="AlphaFoldDB" id="A0AAD6T0I2"/>
<keyword evidence="1" id="KW-0732">Signal</keyword>
<evidence type="ECO:0000256" key="1">
    <source>
        <dbReference type="SAM" id="SignalP"/>
    </source>
</evidence>
<evidence type="ECO:0000313" key="3">
    <source>
        <dbReference type="Proteomes" id="UP001218188"/>
    </source>
</evidence>
<dbReference type="Proteomes" id="UP001218188">
    <property type="component" value="Unassembled WGS sequence"/>
</dbReference>
<sequence length="627" mass="68284">MNGFLAAIWFSWLVGVCICADGGRRIQDAALVSNAVGFARSGAGAAALSIGGALRFTGSTPVGTPSSRSLSQLLSPELGVAFAGAFAPALADVGFPDLSSFLHCPGPDVGSGDVGSDAFVANGVFGSAVPLSEHYELEPVQTADSRLTQPAHADACSPRVGRAGRTSPFIGTVCGILVWIEQSASLGLPNEILYKIFTDTAGPYDDTEPARHEHYQSLFSLAGTCRHWNDFLGGCGGLWSSFRLTPHRLTASLDFWLSRIHNAPLDLTLSFDDLFALYHPRSTARAPRLGVRGTIIRVAPALSSCAHLSVDAEAITAFPLLMQALGIASGHILVSLSITRVYFAFLEDLVPPFDPAPNLFFRTGVPMLRFLRLCNATVGWDNIQFFLRLEVLKLWGFRRPISPTAVQLYAILAVTRYLVRLSLREVECDALPPRDRDFIAWPHLVELDLHLSGTLGVPEVLSRCRFTVLRKLSLILDTEFDVRCLLACSAMLGRIVVLTLQVDGVSREVLSELWSSLPLVEDADLSSSGLVAFEALHSPDGPYDSSNLCPRLANLSVSGVMPSVMRRFLERRAASHVFLRRLVMYQVVDFFEAGEADLDWIAAFLDGDSFFMDPDLAPDFSMRWLNH</sequence>
<name>A0AAD6T0I2_9AGAR</name>
<gene>
    <name evidence="2" type="ORF">C8F04DRAFT_1257430</name>
</gene>
<keyword evidence="3" id="KW-1185">Reference proteome</keyword>
<feature type="signal peptide" evidence="1">
    <location>
        <begin position="1"/>
        <end position="19"/>
    </location>
</feature>
<feature type="chain" id="PRO_5042172269" description="F-box domain-containing protein" evidence="1">
    <location>
        <begin position="20"/>
        <end position="627"/>
    </location>
</feature>
<dbReference type="EMBL" id="JARJCM010000040">
    <property type="protein sequence ID" value="KAJ7036887.1"/>
    <property type="molecule type" value="Genomic_DNA"/>
</dbReference>
<reference evidence="2" key="1">
    <citation type="submission" date="2023-03" db="EMBL/GenBank/DDBJ databases">
        <title>Massive genome expansion in bonnet fungi (Mycena s.s.) driven by repeated elements and novel gene families across ecological guilds.</title>
        <authorList>
            <consortium name="Lawrence Berkeley National Laboratory"/>
            <person name="Harder C.B."/>
            <person name="Miyauchi S."/>
            <person name="Viragh M."/>
            <person name="Kuo A."/>
            <person name="Thoen E."/>
            <person name="Andreopoulos B."/>
            <person name="Lu D."/>
            <person name="Skrede I."/>
            <person name="Drula E."/>
            <person name="Henrissat B."/>
            <person name="Morin E."/>
            <person name="Kohler A."/>
            <person name="Barry K."/>
            <person name="LaButti K."/>
            <person name="Morin E."/>
            <person name="Salamov A."/>
            <person name="Lipzen A."/>
            <person name="Mereny Z."/>
            <person name="Hegedus B."/>
            <person name="Baldrian P."/>
            <person name="Stursova M."/>
            <person name="Weitz H."/>
            <person name="Taylor A."/>
            <person name="Grigoriev I.V."/>
            <person name="Nagy L.G."/>
            <person name="Martin F."/>
            <person name="Kauserud H."/>
        </authorList>
    </citation>
    <scope>NUCLEOTIDE SEQUENCE</scope>
    <source>
        <strain evidence="2">CBHHK200</strain>
    </source>
</reference>
<accession>A0AAD6T0I2</accession>